<sequence>MSTIAEKLKLNKYHEIVIQKLPKSVAPLFEEVDYHTEPSDQTDFLMTFALSLDEMKQQIEAVNRDKLLAQSGYLYIAYPKVQSKHYDGVRRDDIFPYLHVDETTGQMGETHLKFSWMLKLDEDFTLVGLQWLTAAPRQQNKPSQRVADCEGRLPELEEMLATYPSTLQQFRELTPGYRREWARYVFSPRTAATQASHFDKMIEVLEAGYSSVELYRQAQS</sequence>
<protein>
    <recommendedName>
        <fullName evidence="3">Laac</fullName>
    </recommendedName>
</protein>
<dbReference type="AlphaFoldDB" id="A0A081BHS5"/>
<dbReference type="STRING" id="1291743.LOSG293_090180"/>
<accession>A0A081BHS5</accession>
<dbReference type="RefSeq" id="WP_034527074.1">
    <property type="nucleotide sequence ID" value="NZ_BBJM01000009.1"/>
</dbReference>
<evidence type="ECO:0008006" key="3">
    <source>
        <dbReference type="Google" id="ProtNLM"/>
    </source>
</evidence>
<proteinExistence type="predicted"/>
<dbReference type="eggNOG" id="COG4430">
    <property type="taxonomic scope" value="Bacteria"/>
</dbReference>
<organism evidence="1 2">
    <name type="scientific">Secundilactobacillus oryzae JCM 18671</name>
    <dbReference type="NCBI Taxonomy" id="1291743"/>
    <lineage>
        <taxon>Bacteria</taxon>
        <taxon>Bacillati</taxon>
        <taxon>Bacillota</taxon>
        <taxon>Bacilli</taxon>
        <taxon>Lactobacillales</taxon>
        <taxon>Lactobacillaceae</taxon>
        <taxon>Secundilactobacillus</taxon>
    </lineage>
</organism>
<dbReference type="Pfam" id="PF13376">
    <property type="entry name" value="OmdA"/>
    <property type="match status" value="1"/>
</dbReference>
<gene>
    <name evidence="1" type="ORF">LOSG293_090180</name>
</gene>
<dbReference type="Proteomes" id="UP000028700">
    <property type="component" value="Unassembled WGS sequence"/>
</dbReference>
<comment type="caution">
    <text evidence="1">The sequence shown here is derived from an EMBL/GenBank/DDBJ whole genome shotgun (WGS) entry which is preliminary data.</text>
</comment>
<dbReference type="EMBL" id="BBJM01000009">
    <property type="protein sequence ID" value="GAK47593.1"/>
    <property type="molecule type" value="Genomic_DNA"/>
</dbReference>
<evidence type="ECO:0000313" key="2">
    <source>
        <dbReference type="Proteomes" id="UP000028700"/>
    </source>
</evidence>
<dbReference type="OrthoDB" id="2452521at2"/>
<keyword evidence="2" id="KW-1185">Reference proteome</keyword>
<reference evidence="1" key="1">
    <citation type="journal article" date="2014" name="Genome Announc.">
        <title>Draft Genome Sequence of Lactobacillus oryzae Strain SG293T.</title>
        <authorList>
            <person name="Tanizawa Y."/>
            <person name="Fujisawa T."/>
            <person name="Mochizuki T."/>
            <person name="Kaminuma E."/>
            <person name="Nakamura Y."/>
            <person name="Tohno M."/>
        </authorList>
    </citation>
    <scope>NUCLEOTIDE SEQUENCE [LARGE SCALE GENOMIC DNA]</scope>
    <source>
        <strain evidence="1">SG293</strain>
    </source>
</reference>
<evidence type="ECO:0000313" key="1">
    <source>
        <dbReference type="EMBL" id="GAK47593.1"/>
    </source>
</evidence>
<name>A0A081BHS5_9LACO</name>